<evidence type="ECO:0000259" key="2">
    <source>
        <dbReference type="Pfam" id="PF00061"/>
    </source>
</evidence>
<feature type="region of interest" description="Disordered" evidence="1">
    <location>
        <begin position="176"/>
        <end position="203"/>
    </location>
</feature>
<dbReference type="InterPro" id="IPR043245">
    <property type="entry name" value="C8G"/>
</dbReference>
<dbReference type="InterPro" id="IPR012674">
    <property type="entry name" value="Calycin"/>
</dbReference>
<dbReference type="Ensembl" id="ENSBMST00010010510.1">
    <property type="protein sequence ID" value="ENSBMSP00010009443.1"/>
    <property type="gene ID" value="ENSBMSG00010006946.1"/>
</dbReference>
<dbReference type="Pfam" id="PF00061">
    <property type="entry name" value="Lipocalin"/>
    <property type="match status" value="1"/>
</dbReference>
<sequence>MVPLAASWTRENTSPQAQGEAQGPGAELRQPTNCPAGNSIGLSMCGEPPWPRIQELHQASWTAMLLGPHTPEGPPPERPSDPRNRQLPGLVQPEVELAAGPETPDPPSPQKAPSSGQAFWVGPSDPPPPHRIPGSHLAGRAGDRSEAEKRRVGEACAPCLSDLAAPGFGAVNMGQRSFSGETWGRRDEGQPARPRRRQGHQPALASALWPRGALPGGRRASAATAGTWRQGPAEKCRVEVRCPGPVTVAAVAMLTPRTASLLTLLLAVGSLGQRAQRPPRPPSPISTIQPKANFDTQQFSGTWFLVAVASSCRSLQEQGHRAEATTLHVTPQGAAMAVSTFRKLDGICWQVRQLYGDTGLPGRFLLQARGARGAVDVVVGETDYRGFAIVYLERARQLSVKLYGTSPRDRVCTPAGPSGWARWAHGPSPPFPLPLPLGPDVGTERRPVGGGQGSDRSPRHTAQLPERPARPARTHPAGAQEPCVSRTQPARSP</sequence>
<organism evidence="3">
    <name type="scientific">Balaenoptera musculus</name>
    <name type="common">Blue whale</name>
    <dbReference type="NCBI Taxonomy" id="9771"/>
    <lineage>
        <taxon>Eukaryota</taxon>
        <taxon>Metazoa</taxon>
        <taxon>Chordata</taxon>
        <taxon>Craniata</taxon>
        <taxon>Vertebrata</taxon>
        <taxon>Euteleostomi</taxon>
        <taxon>Mammalia</taxon>
        <taxon>Eutheria</taxon>
        <taxon>Laurasiatheria</taxon>
        <taxon>Artiodactyla</taxon>
        <taxon>Whippomorpha</taxon>
        <taxon>Cetacea</taxon>
        <taxon>Mysticeti</taxon>
        <taxon>Balaenopteridae</taxon>
        <taxon>Balaenoptera</taxon>
    </lineage>
</organism>
<dbReference type="InterPro" id="IPR022272">
    <property type="entry name" value="Lipocalin_CS"/>
</dbReference>
<dbReference type="GO" id="GO:0070062">
    <property type="term" value="C:extracellular exosome"/>
    <property type="evidence" value="ECO:0007669"/>
    <property type="project" value="TreeGrafter"/>
</dbReference>
<dbReference type="AlphaFoldDB" id="A0A8C0CRS5"/>
<reference evidence="3" key="1">
    <citation type="submission" date="2023-09" db="UniProtKB">
        <authorList>
            <consortium name="Ensembl"/>
        </authorList>
    </citation>
    <scope>IDENTIFICATION</scope>
</reference>
<proteinExistence type="predicted"/>
<accession>A0A8C0CRS5</accession>
<feature type="compositionally biased region" description="Polar residues" evidence="1">
    <location>
        <begin position="9"/>
        <end position="19"/>
    </location>
</feature>
<dbReference type="PROSITE" id="PS00213">
    <property type="entry name" value="LIPOCALIN"/>
    <property type="match status" value="1"/>
</dbReference>
<dbReference type="PANTHER" id="PTHR47304">
    <property type="entry name" value="COMPLEMENT COMPONENT C8 GAMMA CHAIN"/>
    <property type="match status" value="1"/>
</dbReference>
<evidence type="ECO:0000256" key="1">
    <source>
        <dbReference type="SAM" id="MobiDB-lite"/>
    </source>
</evidence>
<dbReference type="Gene3D" id="2.40.128.20">
    <property type="match status" value="1"/>
</dbReference>
<feature type="region of interest" description="Disordered" evidence="1">
    <location>
        <begin position="1"/>
        <end position="149"/>
    </location>
</feature>
<feature type="region of interest" description="Disordered" evidence="1">
    <location>
        <begin position="431"/>
        <end position="493"/>
    </location>
</feature>
<evidence type="ECO:0000313" key="3">
    <source>
        <dbReference type="Ensembl" id="ENSBMSP00010009443.1"/>
    </source>
</evidence>
<dbReference type="InterPro" id="IPR000566">
    <property type="entry name" value="Lipocln_cytosolic_FA-bd_dom"/>
</dbReference>
<name>A0A8C0CRS5_BALMU</name>
<dbReference type="GO" id="GO:0001848">
    <property type="term" value="F:complement binding"/>
    <property type="evidence" value="ECO:0007669"/>
    <property type="project" value="TreeGrafter"/>
</dbReference>
<dbReference type="GO" id="GO:0072562">
    <property type="term" value="C:blood microparticle"/>
    <property type="evidence" value="ECO:0007669"/>
    <property type="project" value="TreeGrafter"/>
</dbReference>
<dbReference type="PANTHER" id="PTHR47304:SF1">
    <property type="entry name" value="COMPLEMENT COMPONENT C8 GAMMA CHAIN"/>
    <property type="match status" value="1"/>
</dbReference>
<dbReference type="GeneTree" id="ENSGT00940000169457"/>
<protein>
    <recommendedName>
        <fullName evidence="2">Lipocalin/cytosolic fatty-acid binding domain-containing protein</fullName>
    </recommendedName>
</protein>
<dbReference type="SUPFAM" id="SSF50814">
    <property type="entry name" value="Lipocalins"/>
    <property type="match status" value="1"/>
</dbReference>
<dbReference type="GO" id="GO:0006956">
    <property type="term" value="P:complement activation"/>
    <property type="evidence" value="ECO:0007669"/>
    <property type="project" value="InterPro"/>
</dbReference>
<feature type="domain" description="Lipocalin/cytosolic fatty-acid binding" evidence="2">
    <location>
        <begin position="300"/>
        <end position="405"/>
    </location>
</feature>
<dbReference type="GO" id="GO:0005579">
    <property type="term" value="C:membrane attack complex"/>
    <property type="evidence" value="ECO:0007669"/>
    <property type="project" value="InterPro"/>
</dbReference>